<dbReference type="RefSeq" id="XP_013171117.1">
    <property type="nucleotide sequence ID" value="XM_013315663.1"/>
</dbReference>
<feature type="region of interest" description="Disordered" evidence="2">
    <location>
        <begin position="33"/>
        <end position="171"/>
    </location>
</feature>
<evidence type="ECO:0000256" key="2">
    <source>
        <dbReference type="SAM" id="MobiDB-lite"/>
    </source>
</evidence>
<feature type="region of interest" description="Disordered" evidence="2">
    <location>
        <begin position="184"/>
        <end position="261"/>
    </location>
</feature>
<sequence length="865" mass="94711">MVAAQWTAILVFQLLVHNASCGHDALAAHADQPEYSDHNDHNDHSDHGDDSAYGDHGEQSDHSAHAGQREGTVHGDHGDHSAHAGQREGTVHGDHGDHSAHAGQREGTVHGDHGDHSTHANQRDRIVHGDHGDHSTHADQSEGTVHGNHGDHSAHANQSKGTDHGDHGDHSAYTDQRERIVHGDHADHSAHADQSEGTVHGDYGDHSAHAIQSEHNVHRDHGDHVAHAKQNKHSAHSDHEDPSDHGDHNGDHSTNTPQHIHSTLGDHEVLSEHSVQGNHSDYGEHSVHDAHSDHGDHSNKGDHGNHDAHGERSVSIGHKDHNVQSGPSANFGGRLLERSEHIHATTTSGGVRGRLAWDGNYFAFLGIPYAAAPTGLLRLKAPRPPPAWNGTMAAERTVVCPQQGVGEEDCLVLNVFVPKIKAKRALPVLVYIHGGSFRYGAGPTRGAAPIVEQGVILVTMNYRLGPLGFLCLGIDEAPGNAGLQDQLAALRWVKTNIKNFGGDPNRVTIYGTDSGAACVELLVLSKASTDLFARAVIESGSGSATWAIDDRPLCTAKNFAKAFSVSELEHPHKLLELYQEVPASLLTRVNEKFANTFTDGRYGFAPCVERPFEAVQSVITSPPSEIMRKEPPSGVPLMFIFASLEGLFLKSREYYTLNYMNRMEANFAEFLPSGLNFDNEIKRNEKAAEVRRFYFAKETIENNKLGYLWYFGDSQILRAVVGAAEAHARRGRLVYLMEFAYGGGMRARDPLYASVAQSAPAPAGHAHFNAHVILNNTVQSDSDQLASDRAATLLCNFVKYGEPTPNVTEALPVRWPRLRPPLVPYLRLGDDLQLLEAPYSERIQFWKHLFYDFGKRLSDYEPYFC</sequence>
<reference evidence="5" key="1">
    <citation type="submission" date="2025-08" db="UniProtKB">
        <authorList>
            <consortium name="RefSeq"/>
        </authorList>
    </citation>
    <scope>IDENTIFICATION</scope>
</reference>
<dbReference type="KEGG" id="pxu:106120342"/>
<feature type="compositionally biased region" description="Polar residues" evidence="2">
    <location>
        <begin position="252"/>
        <end position="261"/>
    </location>
</feature>
<evidence type="ECO:0000256" key="1">
    <source>
        <dbReference type="ARBA" id="ARBA00023180"/>
    </source>
</evidence>
<keyword evidence="1" id="KW-0325">Glycoprotein</keyword>
<accession>A0AAJ6ZEW9</accession>
<feature type="region of interest" description="Disordered" evidence="2">
    <location>
        <begin position="275"/>
        <end position="332"/>
    </location>
</feature>
<gene>
    <name evidence="5" type="primary">LOC106120342</name>
</gene>
<feature type="signal peptide" evidence="3">
    <location>
        <begin position="1"/>
        <end position="21"/>
    </location>
</feature>
<dbReference type="InterPro" id="IPR002018">
    <property type="entry name" value="CarbesteraseB"/>
</dbReference>
<organism evidence="5">
    <name type="scientific">Papilio xuthus</name>
    <name type="common">Asian swallowtail butterfly</name>
    <dbReference type="NCBI Taxonomy" id="66420"/>
    <lineage>
        <taxon>Eukaryota</taxon>
        <taxon>Metazoa</taxon>
        <taxon>Ecdysozoa</taxon>
        <taxon>Arthropoda</taxon>
        <taxon>Hexapoda</taxon>
        <taxon>Insecta</taxon>
        <taxon>Pterygota</taxon>
        <taxon>Neoptera</taxon>
        <taxon>Endopterygota</taxon>
        <taxon>Lepidoptera</taxon>
        <taxon>Glossata</taxon>
        <taxon>Ditrysia</taxon>
        <taxon>Papilionoidea</taxon>
        <taxon>Papilionidae</taxon>
        <taxon>Papilioninae</taxon>
        <taxon>Papilio</taxon>
    </lineage>
</organism>
<keyword evidence="3" id="KW-0732">Signal</keyword>
<proteinExistence type="predicted"/>
<dbReference type="Pfam" id="PF00135">
    <property type="entry name" value="COesterase"/>
    <property type="match status" value="1"/>
</dbReference>
<dbReference type="AlphaFoldDB" id="A0AAJ6ZEW9"/>
<dbReference type="Proteomes" id="UP000694872">
    <property type="component" value="Unplaced"/>
</dbReference>
<evidence type="ECO:0000256" key="3">
    <source>
        <dbReference type="SAM" id="SignalP"/>
    </source>
</evidence>
<dbReference type="InterPro" id="IPR029058">
    <property type="entry name" value="AB_hydrolase_fold"/>
</dbReference>
<feature type="domain" description="Carboxylesterase type B" evidence="4">
    <location>
        <begin position="345"/>
        <end position="846"/>
    </location>
</feature>
<dbReference type="InterPro" id="IPR050309">
    <property type="entry name" value="Type-B_Carboxylest/Lipase"/>
</dbReference>
<feature type="compositionally biased region" description="Basic and acidic residues" evidence="2">
    <location>
        <begin position="215"/>
        <end position="226"/>
    </location>
</feature>
<feature type="compositionally biased region" description="Basic and acidic residues" evidence="2">
    <location>
        <begin position="161"/>
        <end position="171"/>
    </location>
</feature>
<name>A0AAJ6ZEW9_PAPXU</name>
<evidence type="ECO:0000313" key="5">
    <source>
        <dbReference type="RefSeq" id="XP_013171117.1"/>
    </source>
</evidence>
<dbReference type="SUPFAM" id="SSF53474">
    <property type="entry name" value="alpha/beta-Hydrolases"/>
    <property type="match status" value="1"/>
</dbReference>
<dbReference type="PANTHER" id="PTHR11559">
    <property type="entry name" value="CARBOXYLESTERASE"/>
    <property type="match status" value="1"/>
</dbReference>
<evidence type="ECO:0000259" key="4">
    <source>
        <dbReference type="Pfam" id="PF00135"/>
    </source>
</evidence>
<feature type="compositionally biased region" description="Basic and acidic residues" evidence="2">
    <location>
        <begin position="184"/>
        <end position="194"/>
    </location>
</feature>
<feature type="compositionally biased region" description="Basic and acidic residues" evidence="2">
    <location>
        <begin position="281"/>
        <end position="322"/>
    </location>
</feature>
<protein>
    <submittedName>
        <fullName evidence="5">Esterase B1-like</fullName>
    </submittedName>
</protein>
<dbReference type="GeneID" id="106120342"/>
<feature type="compositionally biased region" description="Basic and acidic residues" evidence="2">
    <location>
        <begin position="33"/>
        <end position="140"/>
    </location>
</feature>
<feature type="compositionally biased region" description="Basic and acidic residues" evidence="2">
    <location>
        <begin position="235"/>
        <end position="251"/>
    </location>
</feature>
<feature type="chain" id="PRO_5042590797" evidence="3">
    <location>
        <begin position="22"/>
        <end position="865"/>
    </location>
</feature>
<dbReference type="Gene3D" id="3.40.50.1820">
    <property type="entry name" value="alpha/beta hydrolase"/>
    <property type="match status" value="1"/>
</dbReference>